<feature type="transmembrane region" description="Helical" evidence="7">
    <location>
        <begin position="46"/>
        <end position="66"/>
    </location>
</feature>
<feature type="domain" description="Acyltransferase 3" evidence="8">
    <location>
        <begin position="14"/>
        <end position="346"/>
    </location>
</feature>
<feature type="transmembrane region" description="Helical" evidence="7">
    <location>
        <begin position="199"/>
        <end position="220"/>
    </location>
</feature>
<reference evidence="9" key="2">
    <citation type="submission" date="2021-09" db="EMBL/GenBank/DDBJ databases">
        <authorList>
            <person name="Gilroy R."/>
        </authorList>
    </citation>
    <scope>NUCLEOTIDE SEQUENCE</scope>
    <source>
        <strain evidence="9">CHK173-2145</strain>
    </source>
</reference>
<keyword evidence="9" id="KW-0012">Acyltransferase</keyword>
<keyword evidence="6 7" id="KW-0472">Membrane</keyword>
<dbReference type="GO" id="GO:0016413">
    <property type="term" value="F:O-acetyltransferase activity"/>
    <property type="evidence" value="ECO:0007669"/>
    <property type="project" value="TreeGrafter"/>
</dbReference>
<evidence type="ECO:0000256" key="6">
    <source>
        <dbReference type="ARBA" id="ARBA00023136"/>
    </source>
</evidence>
<feature type="transmembrane region" description="Helical" evidence="7">
    <location>
        <begin position="227"/>
        <end position="249"/>
    </location>
</feature>
<evidence type="ECO:0000256" key="2">
    <source>
        <dbReference type="ARBA" id="ARBA00007400"/>
    </source>
</evidence>
<evidence type="ECO:0000313" key="10">
    <source>
        <dbReference type="Proteomes" id="UP000721920"/>
    </source>
</evidence>
<protein>
    <submittedName>
        <fullName evidence="9">Acyltransferase</fullName>
    </submittedName>
</protein>
<comment type="subcellular location">
    <subcellularLocation>
        <location evidence="1">Cell membrane</location>
        <topology evidence="1">Multi-pass membrane protein</topology>
    </subcellularLocation>
</comment>
<comment type="caution">
    <text evidence="9">The sequence shown here is derived from an EMBL/GenBank/DDBJ whole genome shotgun (WGS) entry which is preliminary data.</text>
</comment>
<name>A0A921EYH1_9LACO</name>
<feature type="transmembrane region" description="Helical" evidence="7">
    <location>
        <begin position="133"/>
        <end position="152"/>
    </location>
</feature>
<evidence type="ECO:0000313" key="9">
    <source>
        <dbReference type="EMBL" id="HJE86437.1"/>
    </source>
</evidence>
<keyword evidence="5 7" id="KW-1133">Transmembrane helix</keyword>
<dbReference type="AlphaFoldDB" id="A0A921EYH1"/>
<gene>
    <name evidence="9" type="ORF">K8U88_02520</name>
</gene>
<dbReference type="EMBL" id="DYXN01000032">
    <property type="protein sequence ID" value="HJE86437.1"/>
    <property type="molecule type" value="Genomic_DNA"/>
</dbReference>
<keyword evidence="4 7" id="KW-0812">Transmembrane</keyword>
<sequence length="357" mass="40825">MKTKELNRVADGGDYLKIVACTAVMLQSVLGLAWDLPRVVALRPLLSGVYLAVKFTAPAFICGILLTTMRTTAERQPRYGHYLKQQWSALFLPTICWTAAYLLIFPGLQQHHPYRNWLQFGWQFVNGNAAPHLWYNTMMLQMILLMPMFWAIRRRLRGRRAAWGILSVTTVGYLLWMGWYSLAVYPTARLAGWYLLDRVFLGFIPYAILGILVWYGWPVIQRYLRRWWLVGLLLAVVALLSQWRVLLAWQLPIDLGHTSYYLPATVVYDLAVIGLVLALAGSQQTRQARSLPVIHRLAGYAYPSYLANVFWLQVIWRLGGATLTGIHPVLGIITCYLVTWIWSFSFTAGLTAVLNRS</sequence>
<dbReference type="Pfam" id="PF01757">
    <property type="entry name" value="Acyl_transf_3"/>
    <property type="match status" value="1"/>
</dbReference>
<accession>A0A921EYH1</accession>
<evidence type="ECO:0000256" key="7">
    <source>
        <dbReference type="SAM" id="Phobius"/>
    </source>
</evidence>
<evidence type="ECO:0000256" key="3">
    <source>
        <dbReference type="ARBA" id="ARBA00022475"/>
    </source>
</evidence>
<keyword evidence="3" id="KW-1003">Cell membrane</keyword>
<dbReference type="GO" id="GO:0005886">
    <property type="term" value="C:plasma membrane"/>
    <property type="evidence" value="ECO:0007669"/>
    <property type="project" value="UniProtKB-SubCell"/>
</dbReference>
<feature type="transmembrane region" description="Helical" evidence="7">
    <location>
        <begin position="15"/>
        <end position="34"/>
    </location>
</feature>
<organism evidence="9 10">
    <name type="scientific">Levilactobacillus hammesii</name>
    <dbReference type="NCBI Taxonomy" id="267633"/>
    <lineage>
        <taxon>Bacteria</taxon>
        <taxon>Bacillati</taxon>
        <taxon>Bacillota</taxon>
        <taxon>Bacilli</taxon>
        <taxon>Lactobacillales</taxon>
        <taxon>Lactobacillaceae</taxon>
        <taxon>Levilactobacillus</taxon>
    </lineage>
</organism>
<evidence type="ECO:0000256" key="5">
    <source>
        <dbReference type="ARBA" id="ARBA00022989"/>
    </source>
</evidence>
<feature type="transmembrane region" description="Helical" evidence="7">
    <location>
        <begin position="87"/>
        <end position="108"/>
    </location>
</feature>
<feature type="transmembrane region" description="Helical" evidence="7">
    <location>
        <begin position="293"/>
        <end position="316"/>
    </location>
</feature>
<keyword evidence="9" id="KW-0808">Transferase</keyword>
<evidence type="ECO:0000256" key="1">
    <source>
        <dbReference type="ARBA" id="ARBA00004651"/>
    </source>
</evidence>
<comment type="similarity">
    <text evidence="2">Belongs to the acyltransferase 3 family.</text>
</comment>
<dbReference type="PANTHER" id="PTHR40074:SF2">
    <property type="entry name" value="O-ACETYLTRANSFERASE WECH"/>
    <property type="match status" value="1"/>
</dbReference>
<reference evidence="9" key="1">
    <citation type="journal article" date="2021" name="PeerJ">
        <title>Extensive microbial diversity within the chicken gut microbiome revealed by metagenomics and culture.</title>
        <authorList>
            <person name="Gilroy R."/>
            <person name="Ravi A."/>
            <person name="Getino M."/>
            <person name="Pursley I."/>
            <person name="Horton D.L."/>
            <person name="Alikhan N.F."/>
            <person name="Baker D."/>
            <person name="Gharbi K."/>
            <person name="Hall N."/>
            <person name="Watson M."/>
            <person name="Adriaenssens E.M."/>
            <person name="Foster-Nyarko E."/>
            <person name="Jarju S."/>
            <person name="Secka A."/>
            <person name="Antonio M."/>
            <person name="Oren A."/>
            <person name="Chaudhuri R.R."/>
            <person name="La Ragione R."/>
            <person name="Hildebrand F."/>
            <person name="Pallen M.J."/>
        </authorList>
    </citation>
    <scope>NUCLEOTIDE SEQUENCE</scope>
    <source>
        <strain evidence="9">CHK173-2145</strain>
    </source>
</reference>
<dbReference type="Proteomes" id="UP000721920">
    <property type="component" value="Unassembled WGS sequence"/>
</dbReference>
<proteinExistence type="inferred from homology"/>
<feature type="transmembrane region" description="Helical" evidence="7">
    <location>
        <begin position="261"/>
        <end position="281"/>
    </location>
</feature>
<feature type="transmembrane region" description="Helical" evidence="7">
    <location>
        <begin position="161"/>
        <end position="179"/>
    </location>
</feature>
<feature type="transmembrane region" description="Helical" evidence="7">
    <location>
        <begin position="328"/>
        <end position="354"/>
    </location>
</feature>
<dbReference type="InterPro" id="IPR002656">
    <property type="entry name" value="Acyl_transf_3_dom"/>
</dbReference>
<evidence type="ECO:0000256" key="4">
    <source>
        <dbReference type="ARBA" id="ARBA00022692"/>
    </source>
</evidence>
<evidence type="ECO:0000259" key="8">
    <source>
        <dbReference type="Pfam" id="PF01757"/>
    </source>
</evidence>
<dbReference type="GO" id="GO:0009246">
    <property type="term" value="P:enterobacterial common antigen biosynthetic process"/>
    <property type="evidence" value="ECO:0007669"/>
    <property type="project" value="TreeGrafter"/>
</dbReference>
<dbReference type="PANTHER" id="PTHR40074">
    <property type="entry name" value="O-ACETYLTRANSFERASE WECH"/>
    <property type="match status" value="1"/>
</dbReference>